<gene>
    <name evidence="1" type="ORF">EZE20_13130</name>
</gene>
<proteinExistence type="predicted"/>
<protein>
    <submittedName>
        <fullName evidence="1">Uncharacterized protein</fullName>
    </submittedName>
</protein>
<accession>A0A4R4K9Z5</accession>
<name>A0A4R4K9Z5_9BACT</name>
<reference evidence="1 2" key="1">
    <citation type="submission" date="2019-02" db="EMBL/GenBank/DDBJ databases">
        <title>Arundinibacter roseus gen. nov., sp. nov., a new member of the family Cytophagaceae.</title>
        <authorList>
            <person name="Szuroczki S."/>
            <person name="Khayer B."/>
            <person name="Sproer C."/>
            <person name="Toumi M."/>
            <person name="Szabo A."/>
            <person name="Felfoldi T."/>
            <person name="Schumann P."/>
            <person name="Toth E."/>
        </authorList>
    </citation>
    <scope>NUCLEOTIDE SEQUENCE [LARGE SCALE GENOMIC DNA]</scope>
    <source>
        <strain evidence="1 2">DMA-k-7a</strain>
    </source>
</reference>
<evidence type="ECO:0000313" key="1">
    <source>
        <dbReference type="EMBL" id="TDB64608.1"/>
    </source>
</evidence>
<organism evidence="1 2">
    <name type="scientific">Arundinibacter roseus</name>
    <dbReference type="NCBI Taxonomy" id="2070510"/>
    <lineage>
        <taxon>Bacteria</taxon>
        <taxon>Pseudomonadati</taxon>
        <taxon>Bacteroidota</taxon>
        <taxon>Cytophagia</taxon>
        <taxon>Cytophagales</taxon>
        <taxon>Spirosomataceae</taxon>
        <taxon>Arundinibacter</taxon>
    </lineage>
</organism>
<dbReference type="PROSITE" id="PS51257">
    <property type="entry name" value="PROKAR_LIPOPROTEIN"/>
    <property type="match status" value="1"/>
</dbReference>
<comment type="caution">
    <text evidence="1">The sequence shown here is derived from an EMBL/GenBank/DDBJ whole genome shotgun (WGS) entry which is preliminary data.</text>
</comment>
<dbReference type="Proteomes" id="UP000295706">
    <property type="component" value="Unassembled WGS sequence"/>
</dbReference>
<dbReference type="RefSeq" id="WP_132118323.1">
    <property type="nucleotide sequence ID" value="NZ_SMJU01000007.1"/>
</dbReference>
<dbReference type="AlphaFoldDB" id="A0A4R4K9Z5"/>
<sequence>MNKILIFCCLVIALGSCKPKNPLIGSWKIVRISYTPSSRATPESHALGEQLLARSTSALQNSTFALYEEEKCSFFSTKTPFRQGNWVVENSILSLFLGPMTSPYEFDIGDIDDQLMVLTLLDNSTTNGEITLICQKSKQYQLDDIDLLAPDQNEWRKKPEKKETKAQIRTRVLTHLDYMINYFRCVEKNKQTYFETGLVSSPFTFYAHGLGLSKESTLSRRWQESFYDKSDAKVGIDELRSAMRTIKKFPKAETFSKEYLLAFEQMRPYFED</sequence>
<evidence type="ECO:0000313" key="2">
    <source>
        <dbReference type="Proteomes" id="UP000295706"/>
    </source>
</evidence>
<keyword evidence="2" id="KW-1185">Reference proteome</keyword>
<dbReference type="EMBL" id="SMJU01000007">
    <property type="protein sequence ID" value="TDB64608.1"/>
    <property type="molecule type" value="Genomic_DNA"/>
</dbReference>
<dbReference type="OrthoDB" id="947938at2"/>